<dbReference type="EMBL" id="FXTI01000003">
    <property type="protein sequence ID" value="SMO56912.1"/>
    <property type="molecule type" value="Genomic_DNA"/>
</dbReference>
<accession>A0A521CBU5</accession>
<organism evidence="6 7">
    <name type="scientific">Melghirimyces algeriensis</name>
    <dbReference type="NCBI Taxonomy" id="910412"/>
    <lineage>
        <taxon>Bacteria</taxon>
        <taxon>Bacillati</taxon>
        <taxon>Bacillota</taxon>
        <taxon>Bacilli</taxon>
        <taxon>Bacillales</taxon>
        <taxon>Thermoactinomycetaceae</taxon>
        <taxon>Melghirimyces</taxon>
    </lineage>
</organism>
<evidence type="ECO:0000256" key="2">
    <source>
        <dbReference type="ARBA" id="ARBA00022741"/>
    </source>
</evidence>
<evidence type="ECO:0000256" key="1">
    <source>
        <dbReference type="ARBA" id="ARBA00022598"/>
    </source>
</evidence>
<evidence type="ECO:0000256" key="3">
    <source>
        <dbReference type="ARBA" id="ARBA00022840"/>
    </source>
</evidence>
<dbReference type="InterPro" id="IPR036565">
    <property type="entry name" value="Mur-like_cat_sf"/>
</dbReference>
<reference evidence="6 7" key="1">
    <citation type="submission" date="2017-05" db="EMBL/GenBank/DDBJ databases">
        <authorList>
            <person name="Varghese N."/>
            <person name="Submissions S."/>
        </authorList>
    </citation>
    <scope>NUCLEOTIDE SEQUENCE [LARGE SCALE GENOMIC DNA]</scope>
    <source>
        <strain evidence="6 7">DSM 45474</strain>
    </source>
</reference>
<dbReference type="GO" id="GO:0016881">
    <property type="term" value="F:acid-amino acid ligase activity"/>
    <property type="evidence" value="ECO:0007669"/>
    <property type="project" value="InterPro"/>
</dbReference>
<evidence type="ECO:0000259" key="5">
    <source>
        <dbReference type="Pfam" id="PF08245"/>
    </source>
</evidence>
<evidence type="ECO:0000313" key="6">
    <source>
        <dbReference type="EMBL" id="SMO56912.1"/>
    </source>
</evidence>
<protein>
    <submittedName>
        <fullName evidence="6">UDP-N-acetylmuramoyl-tripeptide--D-alanyl-D-alanine ligase</fullName>
    </submittedName>
</protein>
<dbReference type="RefSeq" id="WP_142504990.1">
    <property type="nucleotide sequence ID" value="NZ_FXTI01000003.1"/>
</dbReference>
<feature type="domain" description="Mur ligase central" evidence="5">
    <location>
        <begin position="7"/>
        <end position="158"/>
    </location>
</feature>
<dbReference type="OrthoDB" id="9801978at2"/>
<dbReference type="Pfam" id="PF08245">
    <property type="entry name" value="Mur_ligase_M"/>
    <property type="match status" value="1"/>
</dbReference>
<dbReference type="AlphaFoldDB" id="A0A521CBU5"/>
<dbReference type="InterPro" id="IPR036615">
    <property type="entry name" value="Mur_ligase_C_dom_sf"/>
</dbReference>
<dbReference type="InterPro" id="IPR051046">
    <property type="entry name" value="MurCDEF_CellWall_CoF430Synth"/>
</dbReference>
<dbReference type="InterPro" id="IPR013221">
    <property type="entry name" value="Mur_ligase_cen"/>
</dbReference>
<name>A0A521CBU5_9BACL</name>
<dbReference type="Proteomes" id="UP000315636">
    <property type="component" value="Unassembled WGS sequence"/>
</dbReference>
<keyword evidence="1 6" id="KW-0436">Ligase</keyword>
<dbReference type="PANTHER" id="PTHR43024">
    <property type="entry name" value="UDP-N-ACETYLMURAMOYL-TRIPEPTIDE--D-ALANYL-D-ALANINE LIGASE"/>
    <property type="match status" value="1"/>
</dbReference>
<dbReference type="InterPro" id="IPR004101">
    <property type="entry name" value="Mur_ligase_C"/>
</dbReference>
<keyword evidence="2" id="KW-0547">Nucleotide-binding</keyword>
<gene>
    <name evidence="6" type="ORF">SAMN06264849_103247</name>
</gene>
<sequence length="326" mass="36389">MNTFRFLPSYLLKLSPGVQVLLLEMGMKSLNNIARQCRVVRPDVGAVTNVGEAHAGSLGGLNRIVMAKQELIDGLKNGATLYLNADCSRSKKLSTRNFHGTVYKFGIDSPSDIQATNIRYTPRGMTFEANIAGKQGTFFIPTWGEHNVYNAMAAIGIARSLGISIPRIQKGLERARLPRMRLQQIRGTNRRILINDAWNANPSAMKAGLSVLRDLSGKRKAIAVLGDMKELGKYTREAHREIGRFVARINLHQLITYGYYAKEIGRTAISHGMSPQRVIHFTSRESLIRHLKNSPSGSMIYFKASRKFKFEKIVNTLTARSAQNNK</sequence>
<evidence type="ECO:0000313" key="7">
    <source>
        <dbReference type="Proteomes" id="UP000315636"/>
    </source>
</evidence>
<dbReference type="SUPFAM" id="SSF53244">
    <property type="entry name" value="MurD-like peptide ligases, peptide-binding domain"/>
    <property type="match status" value="1"/>
</dbReference>
<evidence type="ECO:0000259" key="4">
    <source>
        <dbReference type="Pfam" id="PF02875"/>
    </source>
</evidence>
<keyword evidence="7" id="KW-1185">Reference proteome</keyword>
<feature type="domain" description="Mur ligase C-terminal" evidence="4">
    <location>
        <begin position="180"/>
        <end position="306"/>
    </location>
</feature>
<dbReference type="Gene3D" id="3.40.1190.10">
    <property type="entry name" value="Mur-like, catalytic domain"/>
    <property type="match status" value="1"/>
</dbReference>
<dbReference type="GO" id="GO:0005524">
    <property type="term" value="F:ATP binding"/>
    <property type="evidence" value="ECO:0007669"/>
    <property type="project" value="UniProtKB-KW"/>
</dbReference>
<proteinExistence type="predicted"/>
<keyword evidence="3" id="KW-0067">ATP-binding</keyword>
<dbReference type="SUPFAM" id="SSF53623">
    <property type="entry name" value="MurD-like peptide ligases, catalytic domain"/>
    <property type="match status" value="1"/>
</dbReference>
<dbReference type="Gene3D" id="3.90.190.20">
    <property type="entry name" value="Mur ligase, C-terminal domain"/>
    <property type="match status" value="1"/>
</dbReference>
<dbReference type="Pfam" id="PF02875">
    <property type="entry name" value="Mur_ligase_C"/>
    <property type="match status" value="1"/>
</dbReference>
<dbReference type="PANTHER" id="PTHR43024:SF1">
    <property type="entry name" value="UDP-N-ACETYLMURAMOYL-TRIPEPTIDE--D-ALANYL-D-ALANINE LIGASE"/>
    <property type="match status" value="1"/>
</dbReference>